<accession>A0ABS0CDF5</accession>
<comment type="caution">
    <text evidence="2">The sequence shown here is derived from an EMBL/GenBank/DDBJ whole genome shotgun (WGS) entry which is preliminary data.</text>
</comment>
<evidence type="ECO:0000259" key="1">
    <source>
        <dbReference type="Pfam" id="PF12680"/>
    </source>
</evidence>
<organism evidence="2 3">
    <name type="scientific">Nocardia abscessus</name>
    <dbReference type="NCBI Taxonomy" id="120957"/>
    <lineage>
        <taxon>Bacteria</taxon>
        <taxon>Bacillati</taxon>
        <taxon>Actinomycetota</taxon>
        <taxon>Actinomycetes</taxon>
        <taxon>Mycobacteriales</taxon>
        <taxon>Nocardiaceae</taxon>
        <taxon>Nocardia</taxon>
    </lineage>
</organism>
<dbReference type="EMBL" id="JADLRE010000021">
    <property type="protein sequence ID" value="MBF6228385.1"/>
    <property type="molecule type" value="Genomic_DNA"/>
</dbReference>
<evidence type="ECO:0000313" key="2">
    <source>
        <dbReference type="EMBL" id="MBF6228385.1"/>
    </source>
</evidence>
<protein>
    <submittedName>
        <fullName evidence="2">Nuclear transport factor 2 family protein</fullName>
    </submittedName>
</protein>
<dbReference type="InterPro" id="IPR032710">
    <property type="entry name" value="NTF2-like_dom_sf"/>
</dbReference>
<dbReference type="SUPFAM" id="SSF54427">
    <property type="entry name" value="NTF2-like"/>
    <property type="match status" value="1"/>
</dbReference>
<sequence length="132" mass="14774">MTNDNVALRNKELLLEGFTRFAAGDIEVLRTLLHDDFLEHSPGNPSGKDAFLEFIAQAPVAGSKLELARVIADDEYVVMHYRMVLPDDAEPDQAVVDIWRVVDGKIVEHWDVVQPVPEPAQIPHGMFAREAD</sequence>
<dbReference type="Gene3D" id="3.10.450.50">
    <property type="match status" value="1"/>
</dbReference>
<proteinExistence type="predicted"/>
<gene>
    <name evidence="2" type="ORF">IU470_25150</name>
</gene>
<feature type="domain" description="SnoaL-like" evidence="1">
    <location>
        <begin position="18"/>
        <end position="109"/>
    </location>
</feature>
<dbReference type="RefSeq" id="WP_195035286.1">
    <property type="nucleotide sequence ID" value="NZ_JADLRE010000021.1"/>
</dbReference>
<dbReference type="InterPro" id="IPR037401">
    <property type="entry name" value="SnoaL-like"/>
</dbReference>
<keyword evidence="3" id="KW-1185">Reference proteome</keyword>
<reference evidence="2 3" key="1">
    <citation type="submission" date="2020-10" db="EMBL/GenBank/DDBJ databases">
        <title>Identification of Nocardia species via Next-generation sequencing and recognition of intraspecies genetic diversity.</title>
        <authorList>
            <person name="Li P."/>
            <person name="Li P."/>
            <person name="Lu B."/>
        </authorList>
    </citation>
    <scope>NUCLEOTIDE SEQUENCE [LARGE SCALE GENOMIC DNA]</scope>
    <source>
        <strain evidence="2 3">N-11</strain>
    </source>
</reference>
<evidence type="ECO:0000313" key="3">
    <source>
        <dbReference type="Proteomes" id="UP000807309"/>
    </source>
</evidence>
<dbReference type="Pfam" id="PF12680">
    <property type="entry name" value="SnoaL_2"/>
    <property type="match status" value="1"/>
</dbReference>
<name>A0ABS0CDF5_9NOCA</name>
<dbReference type="Proteomes" id="UP000807309">
    <property type="component" value="Unassembled WGS sequence"/>
</dbReference>